<reference evidence="11 12" key="1">
    <citation type="journal article" date="2021" name="G3 (Bethesda)">
        <title>Improved contiguity of the threespine stickleback genome using long-read sequencing.</title>
        <authorList>
            <person name="Nath S."/>
            <person name="Shaw D.E."/>
            <person name="White M.A."/>
        </authorList>
    </citation>
    <scope>NUCLEOTIDE SEQUENCE [LARGE SCALE GENOMIC DNA]</scope>
    <source>
        <strain evidence="11 12">Lake Benthic</strain>
    </source>
</reference>
<dbReference type="SUPFAM" id="SSF140996">
    <property type="entry name" value="Hermes dimerisation domain"/>
    <property type="match status" value="1"/>
</dbReference>
<keyword evidence="2" id="KW-0479">Metal-binding</keyword>
<dbReference type="PANTHER" id="PTHR46481">
    <property type="entry name" value="ZINC FINGER BED DOMAIN-CONTAINING PROTEIN 4"/>
    <property type="match status" value="1"/>
</dbReference>
<dbReference type="InterPro" id="IPR052035">
    <property type="entry name" value="ZnF_BED_domain_contain"/>
</dbReference>
<dbReference type="InterPro" id="IPR036236">
    <property type="entry name" value="Znf_C2H2_sf"/>
</dbReference>
<keyword evidence="7" id="KW-0539">Nucleus</keyword>
<evidence type="ECO:0000259" key="10">
    <source>
        <dbReference type="PROSITE" id="PS50808"/>
    </source>
</evidence>
<feature type="domain" description="BED-type" evidence="10">
    <location>
        <begin position="7"/>
        <end position="57"/>
    </location>
</feature>
<feature type="region of interest" description="Disordered" evidence="9">
    <location>
        <begin position="441"/>
        <end position="460"/>
    </location>
</feature>
<evidence type="ECO:0000256" key="4">
    <source>
        <dbReference type="ARBA" id="ARBA00022833"/>
    </source>
</evidence>
<dbReference type="PANTHER" id="PTHR46481:SF10">
    <property type="entry name" value="ZINC FINGER BED DOMAIN-CONTAINING PROTEIN 39"/>
    <property type="match status" value="1"/>
</dbReference>
<dbReference type="Gene3D" id="1.10.10.1070">
    <property type="entry name" value="Zinc finger, BED domain-containing"/>
    <property type="match status" value="1"/>
</dbReference>
<dbReference type="InterPro" id="IPR003656">
    <property type="entry name" value="Znf_BED"/>
</dbReference>
<evidence type="ECO:0000256" key="5">
    <source>
        <dbReference type="ARBA" id="ARBA00023015"/>
    </source>
</evidence>
<sequence length="460" mass="51253">MEPVAKRGRSEMWEHFNLISSNKVQCLVCHQQLAYNNNTSSMLRHFRAKHEAGQAAASIHGDRKAKIDEALVNMIVKDSQPFKVVEDQGFRALVSLLDPTYVLPSRQTLKSMVEAKYHEEKQKAKEKVQKATAVALTSDMWTFIHMDSYLAFTCHFVDEGDRLATVLLAVAKFGERHTASNIASVKGSIMEEWGIPKSKVMCLTTDGASNMTLCSTMMEIRHSHCIAHALNLVVKKSMKLTPGLEEVRTKARDIATHFRTSTVARERLLCLQKQMGAPCAKLIQEVETRWNSTLDMLQRLYEQREPVGAALAYLQTDISPLTSNQYASIGQCIALLAPLKEATVELSAEKHVSGSKIIPMVKMLRHTIAAKQRQLTDDTARILGKHLLGLMHEKLGNYELAGQHALATLLDPRFKTMGFCNPTNQQNAIKKLIAETATVIRQQSPAPSHDETPSTSEDAP</sequence>
<dbReference type="SUPFAM" id="SSF53098">
    <property type="entry name" value="Ribonuclease H-like"/>
    <property type="match status" value="1"/>
</dbReference>
<dbReference type="Pfam" id="PF02892">
    <property type="entry name" value="zf-BED"/>
    <property type="match status" value="1"/>
</dbReference>
<keyword evidence="12" id="KW-1185">Reference proteome</keyword>
<comment type="subcellular location">
    <subcellularLocation>
        <location evidence="1">Nucleus</location>
    </subcellularLocation>
</comment>
<reference evidence="11" key="3">
    <citation type="submission" date="2025-09" db="UniProtKB">
        <authorList>
            <consortium name="Ensembl"/>
        </authorList>
    </citation>
    <scope>IDENTIFICATION</scope>
</reference>
<evidence type="ECO:0000313" key="12">
    <source>
        <dbReference type="Proteomes" id="UP000007635"/>
    </source>
</evidence>
<keyword evidence="3 8" id="KW-0863">Zinc-finger</keyword>
<evidence type="ECO:0000256" key="2">
    <source>
        <dbReference type="ARBA" id="ARBA00022723"/>
    </source>
</evidence>
<evidence type="ECO:0000256" key="3">
    <source>
        <dbReference type="ARBA" id="ARBA00022771"/>
    </source>
</evidence>
<evidence type="ECO:0000256" key="9">
    <source>
        <dbReference type="SAM" id="MobiDB-lite"/>
    </source>
</evidence>
<dbReference type="InterPro" id="IPR012337">
    <property type="entry name" value="RNaseH-like_sf"/>
</dbReference>
<evidence type="ECO:0000313" key="11">
    <source>
        <dbReference type="Ensembl" id="ENSGACP00000053264.1"/>
    </source>
</evidence>
<organism evidence="11 12">
    <name type="scientific">Gasterosteus aculeatus aculeatus</name>
    <name type="common">three-spined stickleback</name>
    <dbReference type="NCBI Taxonomy" id="481459"/>
    <lineage>
        <taxon>Eukaryota</taxon>
        <taxon>Metazoa</taxon>
        <taxon>Chordata</taxon>
        <taxon>Craniata</taxon>
        <taxon>Vertebrata</taxon>
        <taxon>Euteleostomi</taxon>
        <taxon>Actinopterygii</taxon>
        <taxon>Neopterygii</taxon>
        <taxon>Teleostei</taxon>
        <taxon>Neoteleostei</taxon>
        <taxon>Acanthomorphata</taxon>
        <taxon>Eupercaria</taxon>
        <taxon>Perciformes</taxon>
        <taxon>Cottioidei</taxon>
        <taxon>Gasterosteales</taxon>
        <taxon>Gasterosteidae</taxon>
        <taxon>Gasterosteus</taxon>
    </lineage>
</organism>
<dbReference type="GO" id="GO:0005634">
    <property type="term" value="C:nucleus"/>
    <property type="evidence" value="ECO:0007669"/>
    <property type="project" value="UniProtKB-SubCell"/>
</dbReference>
<dbReference type="GO" id="GO:0009791">
    <property type="term" value="P:post-embryonic development"/>
    <property type="evidence" value="ECO:0007669"/>
    <property type="project" value="UniProtKB-ARBA"/>
</dbReference>
<keyword evidence="4" id="KW-0862">Zinc</keyword>
<evidence type="ECO:0000256" key="1">
    <source>
        <dbReference type="ARBA" id="ARBA00004123"/>
    </source>
</evidence>
<reference evidence="11" key="2">
    <citation type="submission" date="2025-08" db="UniProtKB">
        <authorList>
            <consortium name="Ensembl"/>
        </authorList>
    </citation>
    <scope>IDENTIFICATION</scope>
</reference>
<keyword evidence="6" id="KW-0804">Transcription</keyword>
<dbReference type="AlphaFoldDB" id="A0AAQ4QPQ1"/>
<name>A0AAQ4QPQ1_GASAC</name>
<dbReference type="SMART" id="SM00614">
    <property type="entry name" value="ZnF_BED"/>
    <property type="match status" value="1"/>
</dbReference>
<evidence type="ECO:0000256" key="6">
    <source>
        <dbReference type="ARBA" id="ARBA00023163"/>
    </source>
</evidence>
<dbReference type="GeneTree" id="ENSGT00940000158431"/>
<dbReference type="Ensembl" id="ENSGACT00000037822.1">
    <property type="protein sequence ID" value="ENSGACP00000053264.1"/>
    <property type="gene ID" value="ENSGACG00000027014.1"/>
</dbReference>
<dbReference type="PROSITE" id="PS50808">
    <property type="entry name" value="ZF_BED"/>
    <property type="match status" value="1"/>
</dbReference>
<keyword evidence="5" id="KW-0805">Transcription regulation</keyword>
<dbReference type="GO" id="GO:0003677">
    <property type="term" value="F:DNA binding"/>
    <property type="evidence" value="ECO:0007669"/>
    <property type="project" value="InterPro"/>
</dbReference>
<dbReference type="GO" id="GO:0008270">
    <property type="term" value="F:zinc ion binding"/>
    <property type="evidence" value="ECO:0007669"/>
    <property type="project" value="UniProtKB-KW"/>
</dbReference>
<dbReference type="Proteomes" id="UP000007635">
    <property type="component" value="Chromosome XX"/>
</dbReference>
<protein>
    <recommendedName>
        <fullName evidence="10">BED-type domain-containing protein</fullName>
    </recommendedName>
</protein>
<dbReference type="SUPFAM" id="SSF57667">
    <property type="entry name" value="beta-beta-alpha zinc fingers"/>
    <property type="match status" value="1"/>
</dbReference>
<proteinExistence type="predicted"/>
<accession>A0AAQ4QPQ1</accession>
<evidence type="ECO:0000256" key="7">
    <source>
        <dbReference type="ARBA" id="ARBA00023242"/>
    </source>
</evidence>
<evidence type="ECO:0000256" key="8">
    <source>
        <dbReference type="PROSITE-ProRule" id="PRU00027"/>
    </source>
</evidence>